<name>A0A0E9QW11_ANGAN</name>
<proteinExistence type="predicted"/>
<accession>A0A0E9QW11</accession>
<organism evidence="1">
    <name type="scientific">Anguilla anguilla</name>
    <name type="common">European freshwater eel</name>
    <name type="synonym">Muraena anguilla</name>
    <dbReference type="NCBI Taxonomy" id="7936"/>
    <lineage>
        <taxon>Eukaryota</taxon>
        <taxon>Metazoa</taxon>
        <taxon>Chordata</taxon>
        <taxon>Craniata</taxon>
        <taxon>Vertebrata</taxon>
        <taxon>Euteleostomi</taxon>
        <taxon>Actinopterygii</taxon>
        <taxon>Neopterygii</taxon>
        <taxon>Teleostei</taxon>
        <taxon>Anguilliformes</taxon>
        <taxon>Anguillidae</taxon>
        <taxon>Anguilla</taxon>
    </lineage>
</organism>
<dbReference type="EMBL" id="GBXM01088152">
    <property type="protein sequence ID" value="JAH20425.1"/>
    <property type="molecule type" value="Transcribed_RNA"/>
</dbReference>
<reference evidence="1" key="2">
    <citation type="journal article" date="2015" name="Fish Shellfish Immunol.">
        <title>Early steps in the European eel (Anguilla anguilla)-Vibrio vulnificus interaction in the gills: Role of the RtxA13 toxin.</title>
        <authorList>
            <person name="Callol A."/>
            <person name="Pajuelo D."/>
            <person name="Ebbesson L."/>
            <person name="Teles M."/>
            <person name="MacKenzie S."/>
            <person name="Amaro C."/>
        </authorList>
    </citation>
    <scope>NUCLEOTIDE SEQUENCE</scope>
</reference>
<reference evidence="1" key="1">
    <citation type="submission" date="2014-11" db="EMBL/GenBank/DDBJ databases">
        <authorList>
            <person name="Amaro Gonzalez C."/>
        </authorList>
    </citation>
    <scope>NUCLEOTIDE SEQUENCE</scope>
</reference>
<evidence type="ECO:0000313" key="1">
    <source>
        <dbReference type="EMBL" id="JAH20425.1"/>
    </source>
</evidence>
<dbReference type="AlphaFoldDB" id="A0A0E9QW11"/>
<sequence length="41" mass="4598">MVSSNISTVYKRTTFSWKGHSLKQLKDTVQIQSLCGLSDLP</sequence>
<protein>
    <submittedName>
        <fullName evidence="1">Uncharacterized protein</fullName>
    </submittedName>
</protein>